<dbReference type="GO" id="GO:0005737">
    <property type="term" value="C:cytoplasm"/>
    <property type="evidence" value="ECO:0007669"/>
    <property type="project" value="TreeGrafter"/>
</dbReference>
<dbReference type="PANTHER" id="PTHR43570:SF16">
    <property type="entry name" value="ALDEHYDE DEHYDROGENASE TYPE III, ISOFORM Q"/>
    <property type="match status" value="1"/>
</dbReference>
<dbReference type="InterPro" id="IPR016162">
    <property type="entry name" value="Ald_DH_N"/>
</dbReference>
<dbReference type="Pfam" id="PF00171">
    <property type="entry name" value="Aldedh"/>
    <property type="match status" value="1"/>
</dbReference>
<dbReference type="Gene3D" id="3.40.605.10">
    <property type="entry name" value="Aldehyde Dehydrogenase, Chain A, domain 1"/>
    <property type="match status" value="1"/>
</dbReference>
<comment type="similarity">
    <text evidence="1">Belongs to the aldehyde dehydrogenase family.</text>
</comment>
<protein>
    <submittedName>
        <fullName evidence="5">NAD(P)-dependent benzaldehyde dehydrogenase</fullName>
        <ecNumber evidence="5">1.2.1.28</ecNumber>
    </submittedName>
</protein>
<keyword evidence="3" id="KW-0520">NAD</keyword>
<dbReference type="Gene3D" id="3.40.309.10">
    <property type="entry name" value="Aldehyde Dehydrogenase, Chain A, domain 2"/>
    <property type="match status" value="1"/>
</dbReference>
<keyword evidence="2 5" id="KW-0560">Oxidoreductase</keyword>
<dbReference type="PROSITE" id="PS00070">
    <property type="entry name" value="ALDEHYDE_DEHYDR_CYS"/>
    <property type="match status" value="1"/>
</dbReference>
<dbReference type="InterPro" id="IPR016163">
    <property type="entry name" value="Ald_DH_C"/>
</dbReference>
<dbReference type="GO" id="GO:0018479">
    <property type="term" value="F:benzaldehyde dehydrogenase (NAD+) activity"/>
    <property type="evidence" value="ECO:0007669"/>
    <property type="project" value="UniProtKB-EC"/>
</dbReference>
<reference evidence="5" key="1">
    <citation type="submission" date="2019-08" db="EMBL/GenBank/DDBJ databases">
        <authorList>
            <person name="Kucharzyk K."/>
            <person name="Murdoch R.W."/>
            <person name="Higgins S."/>
            <person name="Loffler F."/>
        </authorList>
    </citation>
    <scope>NUCLEOTIDE SEQUENCE</scope>
</reference>
<name>A0A644SLR1_9ZZZZ</name>
<feature type="domain" description="Aldehyde dehydrogenase" evidence="4">
    <location>
        <begin position="15"/>
        <end position="429"/>
    </location>
</feature>
<dbReference type="InterPro" id="IPR012394">
    <property type="entry name" value="Aldehyde_DH_NAD(P)"/>
</dbReference>
<dbReference type="InterPro" id="IPR016160">
    <property type="entry name" value="Ald_DH_CS_CYS"/>
</dbReference>
<comment type="caution">
    <text evidence="5">The sequence shown here is derived from an EMBL/GenBank/DDBJ whole genome shotgun (WGS) entry which is preliminary data.</text>
</comment>
<sequence>MSKIMNYTDILQQQKTFFNSHATKDLDFRKAQLQKLKKVVKSNEKLLYDAIYQDFGKSEFETFGTEISFIYKDIDYYLKNLKSFAKPKSVLTNIVNQMGSSKIIFEPLGNCLVIGAWNYPYQLTLTPVIAAIAAGNTCMIKPSELPENTMKAMAKLINENFDPQFLYVVEGGVEETTAILKLRFDKIFFTGSPRVGKIVYKAAAEHLTPVTLELGGKSPAFVTEKADLNIAARRIVWGKFINAGQTCVAPDYLYVAEKIKAKFLKVLIEEIKKRNYTDNVDHYCKIINERNFDRLEKMIDREKVVFGGETNREKRYISPTVLDNVTWEDAVMQEEIFGPILPILTYKNLETAMQTVVEGEKPLSAYLFSNDTKEQELFTEKLSFGGGCINDTLMHLSNDRLPFGGVGNSGIGHYHGKFGFIAFSHQKAILKKSNYLEPELKYPPYSDAKLNILKKLL</sequence>
<dbReference type="AlphaFoldDB" id="A0A644SLR1"/>
<dbReference type="EC" id="1.2.1.28" evidence="5"/>
<dbReference type="InterPro" id="IPR029510">
    <property type="entry name" value="Ald_DH_CS_GLU"/>
</dbReference>
<proteinExistence type="inferred from homology"/>
<dbReference type="PIRSF" id="PIRSF036492">
    <property type="entry name" value="ALDH"/>
    <property type="match status" value="1"/>
</dbReference>
<evidence type="ECO:0000259" key="4">
    <source>
        <dbReference type="Pfam" id="PF00171"/>
    </source>
</evidence>
<evidence type="ECO:0000256" key="1">
    <source>
        <dbReference type="ARBA" id="ARBA00009986"/>
    </source>
</evidence>
<dbReference type="PANTHER" id="PTHR43570">
    <property type="entry name" value="ALDEHYDE DEHYDROGENASE"/>
    <property type="match status" value="1"/>
</dbReference>
<evidence type="ECO:0000256" key="2">
    <source>
        <dbReference type="ARBA" id="ARBA00023002"/>
    </source>
</evidence>
<dbReference type="InterPro" id="IPR016161">
    <property type="entry name" value="Ald_DH/histidinol_DH"/>
</dbReference>
<accession>A0A644SLR1</accession>
<gene>
    <name evidence="5" type="primary">mdlD_1</name>
    <name evidence="5" type="ORF">SDC9_01046</name>
</gene>
<evidence type="ECO:0000256" key="3">
    <source>
        <dbReference type="ARBA" id="ARBA00023027"/>
    </source>
</evidence>
<evidence type="ECO:0000313" key="5">
    <source>
        <dbReference type="EMBL" id="MPL55568.1"/>
    </source>
</evidence>
<dbReference type="InterPro" id="IPR015590">
    <property type="entry name" value="Aldehyde_DH_dom"/>
</dbReference>
<dbReference type="FunFam" id="3.40.605.10:FF:000004">
    <property type="entry name" value="Aldehyde dehydrogenase"/>
    <property type="match status" value="1"/>
</dbReference>
<dbReference type="GO" id="GO:0006081">
    <property type="term" value="P:aldehyde metabolic process"/>
    <property type="evidence" value="ECO:0007669"/>
    <property type="project" value="InterPro"/>
</dbReference>
<dbReference type="EMBL" id="VSSQ01000002">
    <property type="protein sequence ID" value="MPL55568.1"/>
    <property type="molecule type" value="Genomic_DNA"/>
</dbReference>
<dbReference type="CDD" id="cd07136">
    <property type="entry name" value="ALDH_YwdH-P39616"/>
    <property type="match status" value="1"/>
</dbReference>
<organism evidence="5">
    <name type="scientific">bioreactor metagenome</name>
    <dbReference type="NCBI Taxonomy" id="1076179"/>
    <lineage>
        <taxon>unclassified sequences</taxon>
        <taxon>metagenomes</taxon>
        <taxon>ecological metagenomes</taxon>
    </lineage>
</organism>
<dbReference type="SUPFAM" id="SSF53720">
    <property type="entry name" value="ALDH-like"/>
    <property type="match status" value="1"/>
</dbReference>
<dbReference type="PROSITE" id="PS00687">
    <property type="entry name" value="ALDEHYDE_DEHYDR_GLU"/>
    <property type="match status" value="1"/>
</dbReference>
<dbReference type="FunFam" id="3.40.309.10:FF:000025">
    <property type="entry name" value="Aldehyde dehydrogenase"/>
    <property type="match status" value="1"/>
</dbReference>